<organism evidence="2 3">
    <name type="scientific">Cellulomonas triticagri</name>
    <dbReference type="NCBI Taxonomy" id="2483352"/>
    <lineage>
        <taxon>Bacteria</taxon>
        <taxon>Bacillati</taxon>
        <taxon>Actinomycetota</taxon>
        <taxon>Actinomycetes</taxon>
        <taxon>Micrococcales</taxon>
        <taxon>Cellulomonadaceae</taxon>
        <taxon>Cellulomonas</taxon>
    </lineage>
</organism>
<comment type="caution">
    <text evidence="2">The sequence shown here is derived from an EMBL/GenBank/DDBJ whole genome shotgun (WGS) entry which is preliminary data.</text>
</comment>
<evidence type="ECO:0000313" key="2">
    <source>
        <dbReference type="EMBL" id="RMI13230.1"/>
    </source>
</evidence>
<dbReference type="EMBL" id="RFFI01000019">
    <property type="protein sequence ID" value="RMI13230.1"/>
    <property type="molecule type" value="Genomic_DNA"/>
</dbReference>
<keyword evidence="1" id="KW-0175">Coiled coil</keyword>
<keyword evidence="3" id="KW-1185">Reference proteome</keyword>
<protein>
    <submittedName>
        <fullName evidence="2">Uncharacterized protein</fullName>
    </submittedName>
</protein>
<proteinExistence type="predicted"/>
<evidence type="ECO:0000313" key="3">
    <source>
        <dbReference type="Proteomes" id="UP000269289"/>
    </source>
</evidence>
<reference evidence="2 3" key="1">
    <citation type="submission" date="2018-10" db="EMBL/GenBank/DDBJ databases">
        <title>Isolation, diversity and antifungal activity of actinobacteria from wheat.</title>
        <authorList>
            <person name="Han C."/>
        </authorList>
    </citation>
    <scope>NUCLEOTIDE SEQUENCE [LARGE SCALE GENOMIC DNA]</scope>
    <source>
        <strain evidence="2 3">NEAU-YY56</strain>
    </source>
</reference>
<feature type="coiled-coil region" evidence="1">
    <location>
        <begin position="47"/>
        <end position="81"/>
    </location>
</feature>
<dbReference type="AlphaFoldDB" id="A0A3M2JN39"/>
<accession>A0A3M2JN39</accession>
<evidence type="ECO:0000256" key="1">
    <source>
        <dbReference type="SAM" id="Coils"/>
    </source>
</evidence>
<dbReference type="RefSeq" id="WP_122148409.1">
    <property type="nucleotide sequence ID" value="NZ_RFFI01000019.1"/>
</dbReference>
<gene>
    <name evidence="2" type="ORF">EBM89_05245</name>
</gene>
<name>A0A3M2JN39_9CELL</name>
<dbReference type="Proteomes" id="UP000269289">
    <property type="component" value="Unassembled WGS sequence"/>
</dbReference>
<sequence length="138" mass="14555">MFCDRSCGARARAVERRAAKAAAARGEHAQRLAVALSARLPRTSAQITAVRDRIEAADARAAALETELDRVRVDARRLARLARYLFLATGAPGFSRPGVQAVLGTYLTAADRRTVPEGFAQADLAALIPDLGVADGGA</sequence>